<organism evidence="3 4">
    <name type="scientific">Romeriopsis navalis LEGE 11480</name>
    <dbReference type="NCBI Taxonomy" id="2777977"/>
    <lineage>
        <taxon>Bacteria</taxon>
        <taxon>Bacillati</taxon>
        <taxon>Cyanobacteriota</taxon>
        <taxon>Cyanophyceae</taxon>
        <taxon>Leptolyngbyales</taxon>
        <taxon>Leptolyngbyaceae</taxon>
        <taxon>Romeriopsis</taxon>
        <taxon>Romeriopsis navalis</taxon>
    </lineage>
</organism>
<gene>
    <name evidence="3" type="ORF">IQ266_06010</name>
</gene>
<dbReference type="EMBL" id="JADEXQ010000014">
    <property type="protein sequence ID" value="MBE9029316.1"/>
    <property type="molecule type" value="Genomic_DNA"/>
</dbReference>
<feature type="compositionally biased region" description="Basic residues" evidence="1">
    <location>
        <begin position="217"/>
        <end position="235"/>
    </location>
</feature>
<comment type="caution">
    <text evidence="3">The sequence shown here is derived from an EMBL/GenBank/DDBJ whole genome shotgun (WGS) entry which is preliminary data.</text>
</comment>
<feature type="compositionally biased region" description="Basic and acidic residues" evidence="1">
    <location>
        <begin position="242"/>
        <end position="251"/>
    </location>
</feature>
<evidence type="ECO:0000256" key="2">
    <source>
        <dbReference type="SAM" id="SignalP"/>
    </source>
</evidence>
<accession>A0A928VIP2</accession>
<proteinExistence type="predicted"/>
<sequence>MLHRFNRFTIAALILLPLWGCGGMNVTNMPTQSTTVNRTIDAPADAMQNGRYPVDKASYDDATGTYTLSLLDVPAAMPATVTLPRLKMVRLTDFQIKNGKQSYVKLLNGRATLYLRDDFRIAYTHNVTQVQTNPDTGIQETVIMRQEVISWAPFYGVISGTRTGNMAFIPQYYVPPVYQPGLVMLHGYGGYGRTYNMAVTNYRTRYSQPPVVERNRTRFRRTGQLKNGRLRRSKIRVLSNKTGERRTDHQRSKTSLSRQKRSTGSGFGSNTLKRDKENSMKRTSNRRKRSFGSMRTKTHRSGGFGRSGRR</sequence>
<keyword evidence="2" id="KW-0732">Signal</keyword>
<dbReference type="Proteomes" id="UP000625316">
    <property type="component" value="Unassembled WGS sequence"/>
</dbReference>
<evidence type="ECO:0000256" key="1">
    <source>
        <dbReference type="SAM" id="MobiDB-lite"/>
    </source>
</evidence>
<feature type="signal peptide" evidence="2">
    <location>
        <begin position="1"/>
        <end position="26"/>
    </location>
</feature>
<protein>
    <submittedName>
        <fullName evidence="3">Uncharacterized protein</fullName>
    </submittedName>
</protein>
<feature type="compositionally biased region" description="Basic residues" evidence="1">
    <location>
        <begin position="283"/>
        <end position="300"/>
    </location>
</feature>
<reference evidence="3" key="1">
    <citation type="submission" date="2020-10" db="EMBL/GenBank/DDBJ databases">
        <authorList>
            <person name="Castelo-Branco R."/>
            <person name="Eusebio N."/>
            <person name="Adriana R."/>
            <person name="Vieira A."/>
            <person name="Brugerolle De Fraissinette N."/>
            <person name="Rezende De Castro R."/>
            <person name="Schneider M.P."/>
            <person name="Vasconcelos V."/>
            <person name="Leao P.N."/>
        </authorList>
    </citation>
    <scope>NUCLEOTIDE SEQUENCE</scope>
    <source>
        <strain evidence="3">LEGE 11480</strain>
    </source>
</reference>
<keyword evidence="4" id="KW-1185">Reference proteome</keyword>
<evidence type="ECO:0000313" key="4">
    <source>
        <dbReference type="Proteomes" id="UP000625316"/>
    </source>
</evidence>
<dbReference type="AlphaFoldDB" id="A0A928VIP2"/>
<name>A0A928VIP2_9CYAN</name>
<dbReference type="RefSeq" id="WP_264324136.1">
    <property type="nucleotide sequence ID" value="NZ_JADEXQ010000014.1"/>
</dbReference>
<evidence type="ECO:0000313" key="3">
    <source>
        <dbReference type="EMBL" id="MBE9029316.1"/>
    </source>
</evidence>
<feature type="compositionally biased region" description="Polar residues" evidence="1">
    <location>
        <begin position="253"/>
        <end position="271"/>
    </location>
</feature>
<feature type="region of interest" description="Disordered" evidence="1">
    <location>
        <begin position="208"/>
        <end position="310"/>
    </location>
</feature>
<feature type="chain" id="PRO_5038078221" evidence="2">
    <location>
        <begin position="27"/>
        <end position="310"/>
    </location>
</feature>